<dbReference type="Gene3D" id="3.50.50.60">
    <property type="entry name" value="FAD/NAD(P)-binding domain"/>
    <property type="match status" value="1"/>
</dbReference>
<proteinExistence type="predicted"/>
<dbReference type="InterPro" id="IPR052189">
    <property type="entry name" value="L-asp_N-monooxygenase_NS-form"/>
</dbReference>
<dbReference type="SUPFAM" id="SSF51905">
    <property type="entry name" value="FAD/NAD(P)-binding domain"/>
    <property type="match status" value="1"/>
</dbReference>
<dbReference type="STRING" id="1578165.BKG68_00440"/>
<evidence type="ECO:0000259" key="1">
    <source>
        <dbReference type="Pfam" id="PF13454"/>
    </source>
</evidence>
<comment type="caution">
    <text evidence="2">The sequence shown here is derived from an EMBL/GenBank/DDBJ whole genome shotgun (WGS) entry which is preliminary data.</text>
</comment>
<protein>
    <submittedName>
        <fullName evidence="2">Lycopene cyclase</fullName>
    </submittedName>
</protein>
<dbReference type="Pfam" id="PF13454">
    <property type="entry name" value="NAD_binding_9"/>
    <property type="match status" value="1"/>
</dbReference>
<sequence length="434" mass="46374">MTRVAVIGAGAAGTMAALHLLRHNDSRALHVTVIDPDARTGSGVPYRTPDPRHLLNVPAGKLSVSAVAPLDFVTWLHDNGLPGVSAEDFVPRALFGEYLSDAFEDARGDRVTRIHSRAVGLRRQGDELSVALCDGDGVRADTAILATGPSGPGTSWAPGWLRDGTLFVGDPWRVGALDGLPGEGDLLLVGTGLTMVDVACTLARPHRVIHAISRSGLLPKVHRPQPLPPVDAPDFVPEHGQVLQRSVGYIREVIATGGDIRAAVDALRPRAAELWAAMTADEHRQFLRKYHRLWDIHRHRMAPQTAARIDGYLAEGELRIHRAELTGAEATDAGSRVTLSTSEVLDVSAVINCTGPRYDVTSGADPLWSQLLADGLARPGPLNLGLDTDTDGRLLPGNAPIWTLGPLRRGNIWETTAFAEIRAQAHALAALIGS</sequence>
<dbReference type="PANTHER" id="PTHR40254:SF1">
    <property type="entry name" value="BLR0577 PROTEIN"/>
    <property type="match status" value="1"/>
</dbReference>
<dbReference type="PANTHER" id="PTHR40254">
    <property type="entry name" value="BLR0577 PROTEIN"/>
    <property type="match status" value="1"/>
</dbReference>
<dbReference type="PRINTS" id="PR00368">
    <property type="entry name" value="FADPNR"/>
</dbReference>
<name>A0A1X0IPQ4_9MYCO</name>
<accession>A0A1X0IPQ4</accession>
<dbReference type="EMBL" id="MVII01000036">
    <property type="protein sequence ID" value="ORB50327.1"/>
    <property type="molecule type" value="Genomic_DNA"/>
</dbReference>
<dbReference type="Proteomes" id="UP000192434">
    <property type="component" value="Unassembled WGS sequence"/>
</dbReference>
<dbReference type="InterPro" id="IPR038732">
    <property type="entry name" value="HpyO/CreE_NAD-binding"/>
</dbReference>
<dbReference type="AlphaFoldDB" id="A0A1X0IPQ4"/>
<gene>
    <name evidence="2" type="ORF">BST43_22355</name>
</gene>
<feature type="domain" description="FAD-dependent urate hydroxylase HpyO/Asp monooxygenase CreE-like FAD/NAD(P)-binding" evidence="1">
    <location>
        <begin position="5"/>
        <end position="148"/>
    </location>
</feature>
<evidence type="ECO:0000313" key="3">
    <source>
        <dbReference type="Proteomes" id="UP000192434"/>
    </source>
</evidence>
<dbReference type="RefSeq" id="WP_083019107.1">
    <property type="nucleotide sequence ID" value="NZ_MVII01000036.1"/>
</dbReference>
<dbReference type="InterPro" id="IPR036188">
    <property type="entry name" value="FAD/NAD-bd_sf"/>
</dbReference>
<organism evidence="2 3">
    <name type="scientific">Mycobacteroides saopaulense</name>
    <dbReference type="NCBI Taxonomy" id="1578165"/>
    <lineage>
        <taxon>Bacteria</taxon>
        <taxon>Bacillati</taxon>
        <taxon>Actinomycetota</taxon>
        <taxon>Actinomycetes</taxon>
        <taxon>Mycobacteriales</taxon>
        <taxon>Mycobacteriaceae</taxon>
        <taxon>Mycobacteroides</taxon>
    </lineage>
</organism>
<evidence type="ECO:0000313" key="2">
    <source>
        <dbReference type="EMBL" id="ORB50327.1"/>
    </source>
</evidence>
<dbReference type="OrthoDB" id="101972at2"/>
<reference evidence="2 3" key="1">
    <citation type="submission" date="2016-12" db="EMBL/GenBank/DDBJ databases">
        <title>The new phylogeny of genus Mycobacterium.</title>
        <authorList>
            <person name="Tortoli E."/>
            <person name="Trovato A."/>
            <person name="Cirillo D.M."/>
        </authorList>
    </citation>
    <scope>NUCLEOTIDE SEQUENCE [LARGE SCALE GENOMIC DNA]</scope>
    <source>
        <strain evidence="2 3">CCUG 66554</strain>
    </source>
</reference>